<dbReference type="GeneID" id="9699194"/>
<dbReference type="RefSeq" id="XP_003072850.1">
    <property type="nucleotide sequence ID" value="XM_003072804.1"/>
</dbReference>
<sequence>MKIVAEYDIRLSKETEPIAFYKLPCTERNLRIQTVRWKRQFKYLEMDMKLPKPGRRMRRTEERKTNIITYESYGFTPSSIQWYGKIDHLKKTIILRQIECIHLFNPKFGSSEIEKDRQEADGYQFKRAETREEKEHRRKNINFYIKKMNLEEFVTMEYSRKEMSQECSNSHDLSAVEDDVKPGMKIRSSIINAKVVNFSELALLYKDQNAIKAALSRYTNFINGRYILSNMFYEKSLHCIRDGILELFKGRERVLCKDVYLLAGEEKFLVEELCRRDGKYFLLRGFSEDTNKCDDGSIGQEIRFIVEKHKPCSIEVIQEEMLLDPDAIKRNLPGDVAVLANGMLAVCKGDDKRKRIIEMLVEKKSWKKSEVLRIAQNESGGIEDFFSVFGEYCELRGNVWSIKE</sequence>
<proteinExistence type="predicted"/>
<keyword evidence="2" id="KW-1185">Reference proteome</keyword>
<accession>E0S762</accession>
<reference evidence="1 2" key="2">
    <citation type="journal article" date="2012" name="Proc. Natl. Acad. Sci. U.S.A.">
        <title>Gain and loss of multiple functionally related, horizontally transferred genes in the reduced genomes of two microsporidian parasites.</title>
        <authorList>
            <person name="Pombert J.-F."/>
            <person name="Selman M."/>
            <person name="Burki F."/>
            <person name="Bardell F.T."/>
            <person name="Farinelli L."/>
            <person name="Solter L.F."/>
            <person name="Whitman D.W."/>
            <person name="Weiss L.M."/>
            <person name="Corradi N."/>
            <person name="Keeling P.J."/>
        </authorList>
    </citation>
    <scope>NUCLEOTIDE SEQUENCE [LARGE SCALE GENOMIC DNA]</scope>
    <source>
        <strain evidence="1 2">ATCC 50506</strain>
    </source>
</reference>
<dbReference type="HOGENOM" id="CLU_676528_0_0_1"/>
<dbReference type="VEuPathDB" id="MicrosporidiaDB:Eint_050410"/>
<dbReference type="KEGG" id="ein:Eint_050410"/>
<evidence type="ECO:0000313" key="2">
    <source>
        <dbReference type="Proteomes" id="UP000002313"/>
    </source>
</evidence>
<reference evidence="1 2" key="1">
    <citation type="journal article" date="2010" name="Nat. Commun.">
        <title>The complete sequence of the smallest known nuclear genome from the microsporidian Encephalitozoon intestinalis.</title>
        <authorList>
            <person name="Corradi N."/>
            <person name="Pombert J.-F."/>
            <person name="Farinelli L."/>
            <person name="Didier E.S."/>
            <person name="Keeling P.J."/>
        </authorList>
    </citation>
    <scope>NUCLEOTIDE SEQUENCE [LARGE SCALE GENOMIC DNA]</scope>
    <source>
        <strain evidence="1 2">ATCC 50506</strain>
    </source>
</reference>
<dbReference type="OrthoDB" id="2188446at2759"/>
<evidence type="ECO:0000313" key="1">
    <source>
        <dbReference type="EMBL" id="ADM11490.1"/>
    </source>
</evidence>
<dbReference type="EMBL" id="CP001946">
    <property type="protein sequence ID" value="ADM11490.1"/>
    <property type="molecule type" value="Genomic_DNA"/>
</dbReference>
<organism evidence="1 2">
    <name type="scientific">Encephalitozoon intestinalis (strain ATCC 50506)</name>
    <name type="common">Microsporidian parasite</name>
    <name type="synonym">Septata intestinalis</name>
    <dbReference type="NCBI Taxonomy" id="876142"/>
    <lineage>
        <taxon>Eukaryota</taxon>
        <taxon>Fungi</taxon>
        <taxon>Fungi incertae sedis</taxon>
        <taxon>Microsporidia</taxon>
        <taxon>Unikaryonidae</taxon>
        <taxon>Encephalitozoon</taxon>
    </lineage>
</organism>
<dbReference type="AlphaFoldDB" id="E0S762"/>
<gene>
    <name evidence="1" type="ORF">Eint_050410</name>
</gene>
<name>E0S762_ENCIT</name>
<dbReference type="Proteomes" id="UP000002313">
    <property type="component" value="Chromosome V"/>
</dbReference>
<protein>
    <submittedName>
        <fullName evidence="1">Uncharacterized protein</fullName>
    </submittedName>
</protein>